<dbReference type="PANTHER" id="PTHR44520:SF2">
    <property type="entry name" value="RESPONSE REGULATOR RCP1"/>
    <property type="match status" value="1"/>
</dbReference>
<gene>
    <name evidence="3" type="ORF">ACFQ1G_12245</name>
</gene>
<evidence type="ECO:0000313" key="4">
    <source>
        <dbReference type="Proteomes" id="UP001597100"/>
    </source>
</evidence>
<reference evidence="4" key="1">
    <citation type="journal article" date="2019" name="Int. J. Syst. Evol. Microbiol.">
        <title>The Global Catalogue of Microorganisms (GCM) 10K type strain sequencing project: providing services to taxonomists for standard genome sequencing and annotation.</title>
        <authorList>
            <consortium name="The Broad Institute Genomics Platform"/>
            <consortium name="The Broad Institute Genome Sequencing Center for Infectious Disease"/>
            <person name="Wu L."/>
            <person name="Ma J."/>
        </authorList>
    </citation>
    <scope>NUCLEOTIDE SEQUENCE [LARGE SCALE GENOMIC DNA]</scope>
    <source>
        <strain evidence="4">CCUG 60898</strain>
    </source>
</reference>
<evidence type="ECO:0000259" key="2">
    <source>
        <dbReference type="PROSITE" id="PS50110"/>
    </source>
</evidence>
<dbReference type="SMART" id="SM00448">
    <property type="entry name" value="REC"/>
    <property type="match status" value="1"/>
</dbReference>
<dbReference type="Proteomes" id="UP001597100">
    <property type="component" value="Unassembled WGS sequence"/>
</dbReference>
<evidence type="ECO:0000256" key="1">
    <source>
        <dbReference type="PROSITE-ProRule" id="PRU00169"/>
    </source>
</evidence>
<dbReference type="InterPro" id="IPR001789">
    <property type="entry name" value="Sig_transdc_resp-reg_receiver"/>
</dbReference>
<proteinExistence type="predicted"/>
<dbReference type="RefSeq" id="WP_380739954.1">
    <property type="nucleotide sequence ID" value="NZ_JBHTJP010000035.1"/>
</dbReference>
<feature type="domain" description="Response regulatory" evidence="2">
    <location>
        <begin position="4"/>
        <end position="126"/>
    </location>
</feature>
<name>A0ABW3IHY1_9FLAO</name>
<organism evidence="3 4">
    <name type="scientific">Salinimicrobium gaetbulicola</name>
    <dbReference type="NCBI Taxonomy" id="999702"/>
    <lineage>
        <taxon>Bacteria</taxon>
        <taxon>Pseudomonadati</taxon>
        <taxon>Bacteroidota</taxon>
        <taxon>Flavobacteriia</taxon>
        <taxon>Flavobacteriales</taxon>
        <taxon>Flavobacteriaceae</taxon>
        <taxon>Salinimicrobium</taxon>
    </lineage>
</organism>
<evidence type="ECO:0000313" key="3">
    <source>
        <dbReference type="EMBL" id="MFD0977566.1"/>
    </source>
</evidence>
<feature type="modified residue" description="4-aspartylphosphate" evidence="1">
    <location>
        <position position="58"/>
    </location>
</feature>
<comment type="caution">
    <text evidence="3">The sequence shown here is derived from an EMBL/GenBank/DDBJ whole genome shotgun (WGS) entry which is preliminary data.</text>
</comment>
<dbReference type="SUPFAM" id="SSF52172">
    <property type="entry name" value="CheY-like"/>
    <property type="match status" value="1"/>
</dbReference>
<dbReference type="InterPro" id="IPR011006">
    <property type="entry name" value="CheY-like_superfamily"/>
</dbReference>
<dbReference type="EMBL" id="JBHTJP010000035">
    <property type="protein sequence ID" value="MFD0977566.1"/>
    <property type="molecule type" value="Genomic_DNA"/>
</dbReference>
<dbReference type="Gene3D" id="3.40.50.2300">
    <property type="match status" value="1"/>
</dbReference>
<sequence>MNTDIVIIDDDAVVLFLHKILVEKSQLPSPLHCFDNAFEAFSYLCDRQSPDPILVLLDINMPSMNGWDFLDRITSEKCDKNVYVAMVTSSINSSDRKKAENYPQVIDYLEKPLSKEACEHLHNKVQYLLNPY</sequence>
<dbReference type="PROSITE" id="PS50110">
    <property type="entry name" value="RESPONSE_REGULATORY"/>
    <property type="match status" value="1"/>
</dbReference>
<dbReference type="Pfam" id="PF00072">
    <property type="entry name" value="Response_reg"/>
    <property type="match status" value="1"/>
</dbReference>
<protein>
    <submittedName>
        <fullName evidence="3">Response regulator</fullName>
    </submittedName>
</protein>
<dbReference type="InterPro" id="IPR052893">
    <property type="entry name" value="TCS_response_regulator"/>
</dbReference>
<keyword evidence="4" id="KW-1185">Reference proteome</keyword>
<accession>A0ABW3IHY1</accession>
<dbReference type="PANTHER" id="PTHR44520">
    <property type="entry name" value="RESPONSE REGULATOR RCP1-RELATED"/>
    <property type="match status" value="1"/>
</dbReference>
<keyword evidence="1" id="KW-0597">Phosphoprotein</keyword>